<feature type="signal peptide" evidence="1">
    <location>
        <begin position="1"/>
        <end position="37"/>
    </location>
</feature>
<dbReference type="InterPro" id="IPR029228">
    <property type="entry name" value="Alkyl_sulf_dimr"/>
</dbReference>
<dbReference type="Pfam" id="PF00753">
    <property type="entry name" value="Lactamase_B"/>
    <property type="match status" value="1"/>
</dbReference>
<gene>
    <name evidence="4" type="ORF">WG900_05610</name>
</gene>
<dbReference type="InterPro" id="IPR038536">
    <property type="entry name" value="Alkyl/aryl-sulf_dimr_sf"/>
</dbReference>
<dbReference type="PROSITE" id="PS51257">
    <property type="entry name" value="PROKAR_LIPOPROTEIN"/>
    <property type="match status" value="1"/>
</dbReference>
<dbReference type="Pfam" id="PF14863">
    <property type="entry name" value="Alkyl_sulf_dimr"/>
    <property type="match status" value="1"/>
</dbReference>
<reference evidence="4 5" key="1">
    <citation type="submission" date="2024-03" db="EMBL/GenBank/DDBJ databases">
        <authorList>
            <person name="Jo J.-H."/>
        </authorList>
    </citation>
    <scope>NUCLEOTIDE SEQUENCE [LARGE SCALE GENOMIC DNA]</scope>
    <source>
        <strain evidence="4 5">AS3R-12</strain>
    </source>
</reference>
<evidence type="ECO:0000256" key="1">
    <source>
        <dbReference type="SAM" id="SignalP"/>
    </source>
</evidence>
<keyword evidence="1" id="KW-0732">Signal</keyword>
<dbReference type="RefSeq" id="WP_339965432.1">
    <property type="nucleotide sequence ID" value="NZ_JBBHJY010000002.1"/>
</dbReference>
<dbReference type="SUPFAM" id="SSF56281">
    <property type="entry name" value="Metallo-hydrolase/oxidoreductase"/>
    <property type="match status" value="1"/>
</dbReference>
<dbReference type="Gene3D" id="3.30.1050.10">
    <property type="entry name" value="SCP2 sterol-binding domain"/>
    <property type="match status" value="1"/>
</dbReference>
<dbReference type="Gene3D" id="3.60.15.30">
    <property type="entry name" value="Metallo-beta-lactamase domain"/>
    <property type="match status" value="1"/>
</dbReference>
<feature type="chain" id="PRO_5045923226" evidence="1">
    <location>
        <begin position="38"/>
        <end position="637"/>
    </location>
</feature>
<dbReference type="Gene3D" id="1.25.40.880">
    <property type="entry name" value="Alkyl sulfatase, dimerisation domain"/>
    <property type="match status" value="1"/>
</dbReference>
<evidence type="ECO:0000313" key="5">
    <source>
        <dbReference type="Proteomes" id="UP001379235"/>
    </source>
</evidence>
<evidence type="ECO:0000259" key="2">
    <source>
        <dbReference type="Pfam" id="PF00753"/>
    </source>
</evidence>
<dbReference type="InterPro" id="IPR052195">
    <property type="entry name" value="Bact_Alkyl/Aryl-Sulfatase"/>
</dbReference>
<dbReference type="InterPro" id="IPR036866">
    <property type="entry name" value="RibonucZ/Hydroxyglut_hydro"/>
</dbReference>
<dbReference type="SUPFAM" id="SSF55718">
    <property type="entry name" value="SCP-like"/>
    <property type="match status" value="1"/>
</dbReference>
<dbReference type="InterPro" id="IPR001279">
    <property type="entry name" value="Metallo-B-lactamas"/>
</dbReference>
<feature type="domain" description="Alkyl sulfatase dimerisation" evidence="3">
    <location>
        <begin position="363"/>
        <end position="497"/>
    </location>
</feature>
<protein>
    <submittedName>
        <fullName evidence="4">Alkyl sulfatase dimerization domain-containing protein</fullName>
    </submittedName>
</protein>
<feature type="domain" description="Metallo-beta-lactamase" evidence="2">
    <location>
        <begin position="104"/>
        <end position="155"/>
    </location>
</feature>
<evidence type="ECO:0000313" key="4">
    <source>
        <dbReference type="EMBL" id="MEJ6009391.1"/>
    </source>
</evidence>
<proteinExistence type="predicted"/>
<organism evidence="4 5">
    <name type="scientific">Novosphingobium aquae</name>
    <dbReference type="NCBI Taxonomy" id="3133435"/>
    <lineage>
        <taxon>Bacteria</taxon>
        <taxon>Pseudomonadati</taxon>
        <taxon>Pseudomonadota</taxon>
        <taxon>Alphaproteobacteria</taxon>
        <taxon>Sphingomonadales</taxon>
        <taxon>Sphingomonadaceae</taxon>
        <taxon>Novosphingobium</taxon>
    </lineage>
</organism>
<comment type="caution">
    <text evidence="4">The sequence shown here is derived from an EMBL/GenBank/DDBJ whole genome shotgun (WGS) entry which is preliminary data.</text>
</comment>
<name>A0ABU8S5Z8_9SPHN</name>
<dbReference type="InterPro" id="IPR036527">
    <property type="entry name" value="SCP2_sterol-bd_dom_sf"/>
</dbReference>
<evidence type="ECO:0000259" key="3">
    <source>
        <dbReference type="Pfam" id="PF14863"/>
    </source>
</evidence>
<dbReference type="PANTHER" id="PTHR43223:SF2">
    <property type="entry name" value="METALLO-BETA-LACTAMASE DOMAIN-CONTAINING PROTEIN"/>
    <property type="match status" value="1"/>
</dbReference>
<dbReference type="Proteomes" id="UP001379235">
    <property type="component" value="Unassembled WGS sequence"/>
</dbReference>
<sequence length="637" mass="69963">MKAKSVLPFAKGEGDVRKYQFALAMLCTALACMPAVAQDSSQQTWPTPYMGAADMPLETLPNGARVTAETARYFNLPANSPDRASYDSEMVLKVADGIWTLALPSIVNVHVVEGPEGLIVYDTGDSLKEGEAFYRLLRKATNAPIRAIIYSHEHYAHGTRAFVDGEAARGNRQIKIVSNTGLNLEMMRTRGAYALYPEVAPVLAARALQQFNTYLPEKGPDAGFKNSIKPGVDGFMPVDTPVVDGQKLNLAGLDVHFRTSGIETDSLFQVMAWIPAKKALLNNIVWGWFPNIYSVRGGGYRDPLLWRHAVDEIAALQPEILLSTHSSSLAGRDQIAKRLSDYRDAFSFVLDQTLKGILMGQGPDELRYSVKLPPRLREAPILIQNYGEIAHMPPRIYSAIFGQFDGDAANLNQLHPTEEARRMVEAMGGGSAVAKRISRAIKGGDYLWACKLADYLLRVNDSGPNRQLKAACLREMGYRTLATNSRSWYLSQARALEGKTALLKVAPVPAASIVSSPGDYVDYFRIRINAERSADTDELLVLRFGPDQVFGLNIHRGLADFVADPAHGKRDADVIVEMSPQTWAAIYNNRADAAALLDQGAIRVTKGTDTSARRLFALFDPIYDWAGDSALKAMAPR</sequence>
<dbReference type="EMBL" id="JBBHJY010000002">
    <property type="protein sequence ID" value="MEJ6009391.1"/>
    <property type="molecule type" value="Genomic_DNA"/>
</dbReference>
<keyword evidence="5" id="KW-1185">Reference proteome</keyword>
<dbReference type="PANTHER" id="PTHR43223">
    <property type="entry name" value="ALKYL/ARYL-SULFATASE"/>
    <property type="match status" value="1"/>
</dbReference>
<accession>A0ABU8S5Z8</accession>